<dbReference type="InterPro" id="IPR027268">
    <property type="entry name" value="Peptidase_M4/M1_CTD_sf"/>
</dbReference>
<sequence>MSRFSLPHRGRAPAAAIAVAGLLVAGLSSTSGAAAAPDRSARGPASAATPASLAPGLDGEPEPFSEEATGLADLDTRGSVEPLASQRAAVPAGATVRWNRYGTPASLSKVSGFLSGPSSAAPADAARSYLRAHAGLFGLSSAQVNDLDLVNDSELTQSEAHAVLFRQRYAGQVAAADGMVSVGVAPGGQVAYVSSSLARVGSGVTLAPATLGAVQAWKAAVTELRAKNAPTIPAAPDTSKIIAGQSGEFTTLRAPGFAQPQQVRQRALAMPDGTVRRVFEANVINSPGGEAAAYTSFVDAATGEVLLRQNRVDNFAAGQPVQAPVSPMMSEFTEPFQGAFTAAESCGPRHGFEVDGQTQTIVYQANAVNPANDITIKLYDPNNNVVSSQDTLFSPEAQTYTGPIEAGVYKVEVCAFEGADPIVTGEYIGSFTASNQEATADFNYPPKWKYFLANPVLNFSATHTADNRSIGCWETEVGGVKDPNCDNPPSDLNNLAARMPWDVDPRTDIPTFTTQGNAAITAEAWANPNTIVFGNLTPGAFGQRPFDVDREYLHEFKDVWNNQKCNPATLTPGDPTGQTVEPGNDILASVTHLFASHNRMHDFSYFLGFTEKNYNLQDSNFGNGGRPGDPEVGNVQSGALTGGPPTFGGRDNANQLTLQDGVPGITNQYLFQPIAGGFYAPCVDGDYDFGVVGHEYTHAISNRMVGGPDSGLSGFQGGSMGESWSDQVAAEYLLAHNYKPGVSPFVEGAYVTGNKDTGIRNYRLDDNPLQYGDIGYDLTGPEVHADGEPWSAVNIDIRQAMIAKYNGQFPAGNDALQRRCAQGNTFAEPPQDPTPAQRCPGNRRWVQLMFDSFLMQQPDTSMLDARDAMLAADKMRFGGANLELMWREFANNGFGADADTDTTEDVQPTPGYASPLSGEGTLKLSAVGLGGNKEVPVEGTLYVGRYEARITPIADTDPGTTLPNTVRMVPDSYEFVFQADGYGLQRAAATITAGNTTAEEIHLSRNVASKFSGASIDGASPNSVNTDNLIDDTEDTNFANTGQPGVSVDTTDPVVNVNLAGDSAREVRSVKVSAMLVPADNGAEEGEPQPEDPESGSRFTALRKFAIEVCTETTANDCSSIAPSGTPASPYQRIYTSPDDAFNGVRPRPLAPALIFKRFDIPDTAATHVRLVALENQCTGQAGFAGEQDNDPLNDTDCKTASDRDESVRAAELEVFGYDTETRPIGDPVVLMTSAGKTTAAAGERVKYTFTYTNLGPKASSNADIRIVDLPTGLNFVDASGTGDYAPKARAVRWTLGTVGVNETGSVTLTTKVAADAAPATVLLTTAQFAGSKTFSPPAAAITIVGP</sequence>
<evidence type="ECO:0000256" key="5">
    <source>
        <dbReference type="ARBA" id="ARBA00022670"/>
    </source>
</evidence>
<keyword evidence="6" id="KW-0479">Metal-binding</keyword>
<dbReference type="SUPFAM" id="SSF55486">
    <property type="entry name" value="Metalloproteases ('zincins'), catalytic domain"/>
    <property type="match status" value="1"/>
</dbReference>
<evidence type="ECO:0000313" key="14">
    <source>
        <dbReference type="EMBL" id="CAA9370402.1"/>
    </source>
</evidence>
<dbReference type="GO" id="GO:0005615">
    <property type="term" value="C:extracellular space"/>
    <property type="evidence" value="ECO:0007669"/>
    <property type="project" value="InterPro"/>
</dbReference>
<comment type="cofactor">
    <cofactor evidence="1">
        <name>Zn(2+)</name>
        <dbReference type="ChEBI" id="CHEBI:29105"/>
    </cofactor>
</comment>
<dbReference type="Pfam" id="PF02128">
    <property type="entry name" value="Peptidase_M36"/>
    <property type="match status" value="1"/>
</dbReference>
<dbReference type="Gene3D" id="1.10.390.10">
    <property type="entry name" value="Neutral Protease Domain 2"/>
    <property type="match status" value="1"/>
</dbReference>
<feature type="compositionally biased region" description="Low complexity" evidence="11">
    <location>
        <begin position="43"/>
        <end position="57"/>
    </location>
</feature>
<keyword evidence="4" id="KW-0964">Secreted</keyword>
<dbReference type="InterPro" id="IPR001842">
    <property type="entry name" value="Peptidase_M36"/>
</dbReference>
<dbReference type="Gene3D" id="3.10.170.10">
    <property type="match status" value="1"/>
</dbReference>
<feature type="region of interest" description="Disordered" evidence="11">
    <location>
        <begin position="620"/>
        <end position="650"/>
    </location>
</feature>
<dbReference type="Pfam" id="PF01345">
    <property type="entry name" value="DUF11"/>
    <property type="match status" value="1"/>
</dbReference>
<comment type="similarity">
    <text evidence="3">Belongs to the peptidase M36 family.</text>
</comment>
<protein>
    <recommendedName>
        <fullName evidence="13">DUF11 domain-containing protein</fullName>
    </recommendedName>
</protein>
<keyword evidence="5" id="KW-0645">Protease</keyword>
<proteinExistence type="inferred from homology"/>
<keyword evidence="12" id="KW-0732">Signal</keyword>
<comment type="subcellular location">
    <subcellularLocation>
        <location evidence="2">Secreted</location>
    </subcellularLocation>
</comment>
<dbReference type="GO" id="GO:0006508">
    <property type="term" value="P:proteolysis"/>
    <property type="evidence" value="ECO:0007669"/>
    <property type="project" value="UniProtKB-KW"/>
</dbReference>
<dbReference type="GO" id="GO:0008270">
    <property type="term" value="F:zinc ion binding"/>
    <property type="evidence" value="ECO:0007669"/>
    <property type="project" value="InterPro"/>
</dbReference>
<keyword evidence="9" id="KW-0482">Metalloprotease</keyword>
<name>A0A6J4MW54_9ACTN</name>
<evidence type="ECO:0000256" key="10">
    <source>
        <dbReference type="ARBA" id="ARBA00023145"/>
    </source>
</evidence>
<evidence type="ECO:0000256" key="6">
    <source>
        <dbReference type="ARBA" id="ARBA00022723"/>
    </source>
</evidence>
<feature type="chain" id="PRO_5039433335" description="DUF11 domain-containing protein" evidence="12">
    <location>
        <begin position="34"/>
        <end position="1347"/>
    </location>
</feature>
<evidence type="ECO:0000256" key="3">
    <source>
        <dbReference type="ARBA" id="ARBA00006006"/>
    </source>
</evidence>
<dbReference type="PANTHER" id="PTHR33478:SF1">
    <property type="entry name" value="EXTRACELLULAR METALLOPROTEINASE MEP"/>
    <property type="match status" value="1"/>
</dbReference>
<evidence type="ECO:0000259" key="13">
    <source>
        <dbReference type="Pfam" id="PF01345"/>
    </source>
</evidence>
<evidence type="ECO:0000256" key="11">
    <source>
        <dbReference type="SAM" id="MobiDB-lite"/>
    </source>
</evidence>
<evidence type="ECO:0000256" key="7">
    <source>
        <dbReference type="ARBA" id="ARBA00022801"/>
    </source>
</evidence>
<feature type="domain" description="DUF11" evidence="13">
    <location>
        <begin position="1233"/>
        <end position="1326"/>
    </location>
</feature>
<evidence type="ECO:0000256" key="8">
    <source>
        <dbReference type="ARBA" id="ARBA00022833"/>
    </source>
</evidence>
<accession>A0A6J4MW54</accession>
<reference evidence="14" key="1">
    <citation type="submission" date="2020-02" db="EMBL/GenBank/DDBJ databases">
        <authorList>
            <person name="Meier V. D."/>
        </authorList>
    </citation>
    <scope>NUCLEOTIDE SEQUENCE</scope>
    <source>
        <strain evidence="14">AVDCRST_MAG21</strain>
    </source>
</reference>
<feature type="region of interest" description="Disordered" evidence="11">
    <location>
        <begin position="33"/>
        <end position="66"/>
    </location>
</feature>
<gene>
    <name evidence="14" type="ORF">AVDCRST_MAG21-598</name>
</gene>
<dbReference type="GO" id="GO:0004222">
    <property type="term" value="F:metalloendopeptidase activity"/>
    <property type="evidence" value="ECO:0007669"/>
    <property type="project" value="InterPro"/>
</dbReference>
<keyword evidence="10" id="KW-0865">Zymogen</keyword>
<evidence type="ECO:0000256" key="2">
    <source>
        <dbReference type="ARBA" id="ARBA00004613"/>
    </source>
</evidence>
<organism evidence="14">
    <name type="scientific">uncultured Nocardioidaceae bacterium</name>
    <dbReference type="NCBI Taxonomy" id="253824"/>
    <lineage>
        <taxon>Bacteria</taxon>
        <taxon>Bacillati</taxon>
        <taxon>Actinomycetota</taxon>
        <taxon>Actinomycetes</taxon>
        <taxon>Propionibacteriales</taxon>
        <taxon>Nocardioidaceae</taxon>
        <taxon>environmental samples</taxon>
    </lineage>
</organism>
<evidence type="ECO:0000256" key="12">
    <source>
        <dbReference type="SAM" id="SignalP"/>
    </source>
</evidence>
<evidence type="ECO:0000256" key="4">
    <source>
        <dbReference type="ARBA" id="ARBA00022525"/>
    </source>
</evidence>
<keyword evidence="7" id="KW-0378">Hydrolase</keyword>
<dbReference type="NCBIfam" id="TIGR01451">
    <property type="entry name" value="B_ant_repeat"/>
    <property type="match status" value="1"/>
</dbReference>
<keyword evidence="8" id="KW-0862">Zinc</keyword>
<dbReference type="InterPro" id="IPR050371">
    <property type="entry name" value="Fungal_virulence_M36"/>
</dbReference>
<dbReference type="EMBL" id="CADCUL010000077">
    <property type="protein sequence ID" value="CAA9370402.1"/>
    <property type="molecule type" value="Genomic_DNA"/>
</dbReference>
<dbReference type="PANTHER" id="PTHR33478">
    <property type="entry name" value="EXTRACELLULAR METALLOPROTEINASE MEP"/>
    <property type="match status" value="1"/>
</dbReference>
<feature type="signal peptide" evidence="12">
    <location>
        <begin position="1"/>
        <end position="33"/>
    </location>
</feature>
<dbReference type="InterPro" id="IPR047589">
    <property type="entry name" value="DUF11_rpt"/>
</dbReference>
<dbReference type="InterPro" id="IPR001434">
    <property type="entry name" value="OmcB-like_DUF11"/>
</dbReference>
<evidence type="ECO:0000256" key="1">
    <source>
        <dbReference type="ARBA" id="ARBA00001947"/>
    </source>
</evidence>
<evidence type="ECO:0000256" key="9">
    <source>
        <dbReference type="ARBA" id="ARBA00023049"/>
    </source>
</evidence>